<dbReference type="InterPro" id="IPR036282">
    <property type="entry name" value="Glutathione-S-Trfase_C_sf"/>
</dbReference>
<evidence type="ECO:0000313" key="2">
    <source>
        <dbReference type="EMBL" id="KAK7683665.1"/>
    </source>
</evidence>
<dbReference type="EMBL" id="JASBNA010000029">
    <property type="protein sequence ID" value="KAK7683665.1"/>
    <property type="molecule type" value="Genomic_DNA"/>
</dbReference>
<dbReference type="SUPFAM" id="SSF52833">
    <property type="entry name" value="Thioredoxin-like"/>
    <property type="match status" value="1"/>
</dbReference>
<feature type="domain" description="GST N-terminal" evidence="1">
    <location>
        <begin position="11"/>
        <end position="102"/>
    </location>
</feature>
<reference evidence="2 3" key="1">
    <citation type="submission" date="2022-09" db="EMBL/GenBank/DDBJ databases">
        <authorList>
            <person name="Palmer J.M."/>
        </authorList>
    </citation>
    <scope>NUCLEOTIDE SEQUENCE [LARGE SCALE GENOMIC DNA]</scope>
    <source>
        <strain evidence="2 3">DSM 7382</strain>
    </source>
</reference>
<name>A0AAW0G3N0_9APHY</name>
<dbReference type="PANTHER" id="PTHR42673">
    <property type="entry name" value="MALEYLACETOACETATE ISOMERASE"/>
    <property type="match status" value="1"/>
</dbReference>
<dbReference type="Gene3D" id="3.40.30.10">
    <property type="entry name" value="Glutaredoxin"/>
    <property type="match status" value="1"/>
</dbReference>
<dbReference type="InterPro" id="IPR054416">
    <property type="entry name" value="GST_UstS-like_C"/>
</dbReference>
<dbReference type="GO" id="GO:0006559">
    <property type="term" value="P:L-phenylalanine catabolic process"/>
    <property type="evidence" value="ECO:0007669"/>
    <property type="project" value="TreeGrafter"/>
</dbReference>
<dbReference type="GO" id="GO:0006749">
    <property type="term" value="P:glutathione metabolic process"/>
    <property type="evidence" value="ECO:0007669"/>
    <property type="project" value="TreeGrafter"/>
</dbReference>
<gene>
    <name evidence="2" type="ORF">QCA50_013041</name>
</gene>
<dbReference type="AlphaFoldDB" id="A0AAW0G3N0"/>
<evidence type="ECO:0000259" key="1">
    <source>
        <dbReference type="PROSITE" id="PS50404"/>
    </source>
</evidence>
<dbReference type="SUPFAM" id="SSF47616">
    <property type="entry name" value="GST C-terminal domain-like"/>
    <property type="match status" value="1"/>
</dbReference>
<dbReference type="GO" id="GO:0016034">
    <property type="term" value="F:maleylacetoacetate isomerase activity"/>
    <property type="evidence" value="ECO:0007669"/>
    <property type="project" value="TreeGrafter"/>
</dbReference>
<dbReference type="InterPro" id="IPR036249">
    <property type="entry name" value="Thioredoxin-like_sf"/>
</dbReference>
<dbReference type="InterPro" id="IPR004045">
    <property type="entry name" value="Glutathione_S-Trfase_N"/>
</dbReference>
<comment type="caution">
    <text evidence="2">The sequence shown here is derived from an EMBL/GenBank/DDBJ whole genome shotgun (WGS) entry which is preliminary data.</text>
</comment>
<dbReference type="PROSITE" id="PS50404">
    <property type="entry name" value="GST_NTER"/>
    <property type="match status" value="1"/>
</dbReference>
<dbReference type="GO" id="GO:0004364">
    <property type="term" value="F:glutathione transferase activity"/>
    <property type="evidence" value="ECO:0007669"/>
    <property type="project" value="TreeGrafter"/>
</dbReference>
<accession>A0AAW0G3N0</accession>
<proteinExistence type="predicted"/>
<sequence>MSAPIVLYDIPGKNPKYPAWSPSTWRTRYALAFKGLPFRTEWIEYPDIEPTCKKLGAKHTRTRPDGTPVYTVPVIYDPNTETAVEDSLNIAKYLDMTYPHTPRLFPDNTFVLHSAFTEFLEPITRSFVPNTILAVCDNFNPISAEYFRRVQEQTFGVLLEDLVPSDEESKMNKWNEARDGFDKIAGWFEKSGNSGSFVMGYTITYADIDLASRLIWVKIIMGEESDAWVRIAQWNGGRWQQHLKLMQKYENLS</sequence>
<dbReference type="Proteomes" id="UP001385951">
    <property type="component" value="Unassembled WGS sequence"/>
</dbReference>
<dbReference type="Gene3D" id="1.20.1050.10">
    <property type="match status" value="1"/>
</dbReference>
<protein>
    <recommendedName>
        <fullName evidence="1">GST N-terminal domain-containing protein</fullName>
    </recommendedName>
</protein>
<dbReference type="PANTHER" id="PTHR42673:SF4">
    <property type="entry name" value="MALEYLACETOACETATE ISOMERASE"/>
    <property type="match status" value="1"/>
</dbReference>
<dbReference type="Pfam" id="PF22041">
    <property type="entry name" value="GST_C_7"/>
    <property type="match status" value="1"/>
</dbReference>
<organism evidence="2 3">
    <name type="scientific">Cerrena zonata</name>
    <dbReference type="NCBI Taxonomy" id="2478898"/>
    <lineage>
        <taxon>Eukaryota</taxon>
        <taxon>Fungi</taxon>
        <taxon>Dikarya</taxon>
        <taxon>Basidiomycota</taxon>
        <taxon>Agaricomycotina</taxon>
        <taxon>Agaricomycetes</taxon>
        <taxon>Polyporales</taxon>
        <taxon>Cerrenaceae</taxon>
        <taxon>Cerrena</taxon>
    </lineage>
</organism>
<evidence type="ECO:0000313" key="3">
    <source>
        <dbReference type="Proteomes" id="UP001385951"/>
    </source>
</evidence>
<keyword evidence="3" id="KW-1185">Reference proteome</keyword>
<dbReference type="Pfam" id="PF13409">
    <property type="entry name" value="GST_N_2"/>
    <property type="match status" value="1"/>
</dbReference>